<gene>
    <name evidence="1" type="ORF">BSTOLATCC_MIC39465</name>
</gene>
<dbReference type="Proteomes" id="UP001162131">
    <property type="component" value="Unassembled WGS sequence"/>
</dbReference>
<comment type="caution">
    <text evidence="1">The sequence shown here is derived from an EMBL/GenBank/DDBJ whole genome shotgun (WGS) entry which is preliminary data.</text>
</comment>
<name>A0AAU9JKP1_9CILI</name>
<dbReference type="InterPro" id="IPR011043">
    <property type="entry name" value="Gal_Oxase/kelch_b-propeller"/>
</dbReference>
<dbReference type="Gene3D" id="2.120.10.80">
    <property type="entry name" value="Kelch-type beta propeller"/>
    <property type="match status" value="1"/>
</dbReference>
<dbReference type="InterPro" id="IPR015915">
    <property type="entry name" value="Kelch-typ_b-propeller"/>
</dbReference>
<sequence>MKNSQKSNLFGEKRFKIDLYSRNSDPQTLSNFLSFHNFSGKKVDIIWYNFKRPAPENNVLDSFNYSKSNRSWIIELAKNFKIISSGATSWGSNAVFFEDFVYMFGGGYNGRTERKAKRLDLVKNKLETLMPIPEPSKYCSCVVFCNKILISGQYFEDLFLYDTIIDTYHALLLGVIKNSPKIVCTGNSRGYIFDTWGYYYESNQNDEYAWNSLGHTFIISEYTCLHLCKVYGWNSIYLLANSSIYRFDLSQNELVKLEYKDNI</sequence>
<dbReference type="SUPFAM" id="SSF50965">
    <property type="entry name" value="Galactose oxidase, central domain"/>
    <property type="match status" value="1"/>
</dbReference>
<dbReference type="EMBL" id="CAJZBQ010000039">
    <property type="protein sequence ID" value="CAG9325669.1"/>
    <property type="molecule type" value="Genomic_DNA"/>
</dbReference>
<accession>A0AAU9JKP1</accession>
<evidence type="ECO:0000313" key="1">
    <source>
        <dbReference type="EMBL" id="CAG9325669.1"/>
    </source>
</evidence>
<dbReference type="AlphaFoldDB" id="A0AAU9JKP1"/>
<protein>
    <submittedName>
        <fullName evidence="1">Uncharacterized protein</fullName>
    </submittedName>
</protein>
<proteinExistence type="predicted"/>
<evidence type="ECO:0000313" key="2">
    <source>
        <dbReference type="Proteomes" id="UP001162131"/>
    </source>
</evidence>
<reference evidence="1" key="1">
    <citation type="submission" date="2021-09" db="EMBL/GenBank/DDBJ databases">
        <authorList>
            <consortium name="AG Swart"/>
            <person name="Singh M."/>
            <person name="Singh A."/>
            <person name="Seah K."/>
            <person name="Emmerich C."/>
        </authorList>
    </citation>
    <scope>NUCLEOTIDE SEQUENCE</scope>
    <source>
        <strain evidence="1">ATCC30299</strain>
    </source>
</reference>
<organism evidence="1 2">
    <name type="scientific">Blepharisma stoltei</name>
    <dbReference type="NCBI Taxonomy" id="1481888"/>
    <lineage>
        <taxon>Eukaryota</taxon>
        <taxon>Sar</taxon>
        <taxon>Alveolata</taxon>
        <taxon>Ciliophora</taxon>
        <taxon>Postciliodesmatophora</taxon>
        <taxon>Heterotrichea</taxon>
        <taxon>Heterotrichida</taxon>
        <taxon>Blepharismidae</taxon>
        <taxon>Blepharisma</taxon>
    </lineage>
</organism>
<keyword evidence="2" id="KW-1185">Reference proteome</keyword>